<comment type="caution">
    <text evidence="1">The sequence shown here is derived from an EMBL/GenBank/DDBJ whole genome shotgun (WGS) entry which is preliminary data.</text>
</comment>
<accession>A0A645AQN8</accession>
<sequence>MVALVIAHGPLHGADQAPVVGCVEPGADGHLPLGLQPVDFHFADVARLKASDGACAAALARRDEGDHLRVDEIGVAVVEGG</sequence>
<gene>
    <name evidence="1" type="ORF">SDC9_98666</name>
</gene>
<evidence type="ECO:0000313" key="1">
    <source>
        <dbReference type="EMBL" id="MPM51914.1"/>
    </source>
</evidence>
<dbReference type="EMBL" id="VSSQ01013629">
    <property type="protein sequence ID" value="MPM51914.1"/>
    <property type="molecule type" value="Genomic_DNA"/>
</dbReference>
<organism evidence="1">
    <name type="scientific">bioreactor metagenome</name>
    <dbReference type="NCBI Taxonomy" id="1076179"/>
    <lineage>
        <taxon>unclassified sequences</taxon>
        <taxon>metagenomes</taxon>
        <taxon>ecological metagenomes</taxon>
    </lineage>
</organism>
<dbReference type="AlphaFoldDB" id="A0A645AQN8"/>
<reference evidence="1" key="1">
    <citation type="submission" date="2019-08" db="EMBL/GenBank/DDBJ databases">
        <authorList>
            <person name="Kucharzyk K."/>
            <person name="Murdoch R.W."/>
            <person name="Higgins S."/>
            <person name="Loffler F."/>
        </authorList>
    </citation>
    <scope>NUCLEOTIDE SEQUENCE</scope>
</reference>
<proteinExistence type="predicted"/>
<protein>
    <submittedName>
        <fullName evidence="1">Uncharacterized protein</fullName>
    </submittedName>
</protein>
<name>A0A645AQN8_9ZZZZ</name>